<keyword evidence="1" id="KW-0808">Transferase</keyword>
<evidence type="ECO:0000313" key="2">
    <source>
        <dbReference type="Proteomes" id="UP000315343"/>
    </source>
</evidence>
<sequence>MDNSKYGKLVDFVHMLIKTSYSGNENLMFIDATCGNGFDTLFLSNVAGAKGKVMSFDIQEQAVERTNVLLAQNKQFDNFKVIKDSHEFIGKYLEGKIDAAVFNLGYLPFSDKTITTNPDTTLKAIENLLPVLKDEGRIYITTYVSHDVGQEIHEIIQYLNSLNKSTYNVIHVKITNKENNPPELFVIEKNA</sequence>
<keyword evidence="1" id="KW-0489">Methyltransferase</keyword>
<dbReference type="InterPro" id="IPR010719">
    <property type="entry name" value="MnmM_MeTrfase"/>
</dbReference>
<comment type="caution">
    <text evidence="1">The sequence shown here is derived from an EMBL/GenBank/DDBJ whole genome shotgun (WGS) entry which is preliminary data.</text>
</comment>
<dbReference type="RefSeq" id="WP_019227053.1">
    <property type="nucleotide sequence ID" value="NZ_DAMBUX010000001.1"/>
</dbReference>
<dbReference type="Proteomes" id="UP000315343">
    <property type="component" value="Unassembled WGS sequence"/>
</dbReference>
<evidence type="ECO:0000313" key="1">
    <source>
        <dbReference type="EMBL" id="TWH82418.1"/>
    </source>
</evidence>
<dbReference type="Gene3D" id="3.40.50.150">
    <property type="entry name" value="Vaccinia Virus protein VP39"/>
    <property type="match status" value="1"/>
</dbReference>
<dbReference type="SUPFAM" id="SSF53335">
    <property type="entry name" value="S-adenosyl-L-methionine-dependent methyltransferases"/>
    <property type="match status" value="1"/>
</dbReference>
<dbReference type="GO" id="GO:0032259">
    <property type="term" value="P:methylation"/>
    <property type="evidence" value="ECO:0007669"/>
    <property type="project" value="UniProtKB-KW"/>
</dbReference>
<dbReference type="CDD" id="cd02440">
    <property type="entry name" value="AdoMet_MTases"/>
    <property type="match status" value="1"/>
</dbReference>
<dbReference type="PANTHER" id="PTHR35276:SF1">
    <property type="entry name" value="TRNA (MNM(5)S(2)U34)-METHYLTRANSFERASE, CHLOROPLASTIC"/>
    <property type="match status" value="1"/>
</dbReference>
<organism evidence="1 2">
    <name type="scientific">Sedimentibacter saalensis</name>
    <dbReference type="NCBI Taxonomy" id="130788"/>
    <lineage>
        <taxon>Bacteria</taxon>
        <taxon>Bacillati</taxon>
        <taxon>Bacillota</taxon>
        <taxon>Tissierellia</taxon>
        <taxon>Sedimentibacter</taxon>
    </lineage>
</organism>
<gene>
    <name evidence="1" type="ORF">LY60_00716</name>
</gene>
<dbReference type="Pfam" id="PF06962">
    <property type="entry name" value="rRNA_methylase"/>
    <property type="match status" value="1"/>
</dbReference>
<protein>
    <submittedName>
        <fullName evidence="1">Putative rRNA methylase</fullName>
    </submittedName>
</protein>
<dbReference type="InterPro" id="IPR029063">
    <property type="entry name" value="SAM-dependent_MTases_sf"/>
</dbReference>
<dbReference type="GO" id="GO:0008168">
    <property type="term" value="F:methyltransferase activity"/>
    <property type="evidence" value="ECO:0007669"/>
    <property type="project" value="UniProtKB-KW"/>
</dbReference>
<dbReference type="EMBL" id="VLKH01000002">
    <property type="protein sequence ID" value="TWH82418.1"/>
    <property type="molecule type" value="Genomic_DNA"/>
</dbReference>
<keyword evidence="2" id="KW-1185">Reference proteome</keyword>
<dbReference type="OrthoDB" id="9792989at2"/>
<name>A0A562JGY8_9FIRM</name>
<reference evidence="1 2" key="1">
    <citation type="submission" date="2019-07" db="EMBL/GenBank/DDBJ databases">
        <title>Genomic Encyclopedia of Type Strains, Phase I: the one thousand microbial genomes (KMG-I) project.</title>
        <authorList>
            <person name="Kyrpides N."/>
        </authorList>
    </citation>
    <scope>NUCLEOTIDE SEQUENCE [LARGE SCALE GENOMIC DNA]</scope>
    <source>
        <strain evidence="1 2">DSM 13558</strain>
    </source>
</reference>
<accession>A0A562JGY8</accession>
<proteinExistence type="predicted"/>
<dbReference type="AlphaFoldDB" id="A0A562JGY8"/>
<dbReference type="PANTHER" id="PTHR35276">
    <property type="entry name" value="S-ADENOSYL-L-METHIONINE-DEPENDENT METHYLTRANSFERASES SUPERFAMILY PROTEIN"/>
    <property type="match status" value="1"/>
</dbReference>